<evidence type="ECO:0000256" key="1">
    <source>
        <dbReference type="ARBA" id="ARBA00004370"/>
    </source>
</evidence>
<dbReference type="SMART" id="SM00369">
    <property type="entry name" value="LRR_TYP"/>
    <property type="match status" value="8"/>
</dbReference>
<keyword evidence="12" id="KW-0325">Glycoprotein</keyword>
<dbReference type="InterPro" id="IPR001611">
    <property type="entry name" value="Leu-rich_rpt"/>
</dbReference>
<feature type="domain" description="Protein kinase" evidence="15">
    <location>
        <begin position="713"/>
        <end position="1007"/>
    </location>
</feature>
<dbReference type="EMBL" id="CP126662">
    <property type="protein sequence ID" value="WKA04842.1"/>
    <property type="molecule type" value="Genomic_DNA"/>
</dbReference>
<feature type="transmembrane region" description="Helical" evidence="14">
    <location>
        <begin position="656"/>
        <end position="679"/>
    </location>
</feature>
<dbReference type="PROSITE" id="PS51450">
    <property type="entry name" value="LRR"/>
    <property type="match status" value="1"/>
</dbReference>
<evidence type="ECO:0000256" key="11">
    <source>
        <dbReference type="ARBA" id="ARBA00023136"/>
    </source>
</evidence>
<keyword evidence="8" id="KW-0418">Kinase</keyword>
<dbReference type="Gene3D" id="3.30.200.20">
    <property type="entry name" value="Phosphorylase Kinase, domain 1"/>
    <property type="match status" value="1"/>
</dbReference>
<keyword evidence="10 14" id="KW-1133">Transmembrane helix</keyword>
<dbReference type="Pfam" id="PF00069">
    <property type="entry name" value="Pkinase"/>
    <property type="match status" value="1"/>
</dbReference>
<keyword evidence="17" id="KW-1185">Reference proteome</keyword>
<evidence type="ECO:0000256" key="4">
    <source>
        <dbReference type="ARBA" id="ARBA00022679"/>
    </source>
</evidence>
<evidence type="ECO:0000256" key="10">
    <source>
        <dbReference type="ARBA" id="ARBA00022989"/>
    </source>
</evidence>
<dbReference type="SUPFAM" id="SSF56112">
    <property type="entry name" value="Protein kinase-like (PK-like)"/>
    <property type="match status" value="1"/>
</dbReference>
<dbReference type="InterPro" id="IPR032675">
    <property type="entry name" value="LRR_dom_sf"/>
</dbReference>
<feature type="binding site" evidence="13">
    <location>
        <position position="742"/>
    </location>
    <ligand>
        <name>ATP</name>
        <dbReference type="ChEBI" id="CHEBI:30616"/>
    </ligand>
</feature>
<evidence type="ECO:0000256" key="7">
    <source>
        <dbReference type="ARBA" id="ARBA00022741"/>
    </source>
</evidence>
<comment type="subcellular location">
    <subcellularLocation>
        <location evidence="1">Membrane</location>
    </subcellularLocation>
</comment>
<evidence type="ECO:0000313" key="16">
    <source>
        <dbReference type="EMBL" id="WKA04842.1"/>
    </source>
</evidence>
<evidence type="ECO:0000256" key="9">
    <source>
        <dbReference type="ARBA" id="ARBA00022840"/>
    </source>
</evidence>
<keyword evidence="7 13" id="KW-0547">Nucleotide-binding</keyword>
<reference evidence="16 17" key="1">
    <citation type="journal article" date="2023" name="Hortic Res">
        <title>The complete reference genome for grapevine (Vitis vinifera L.) genetics and breeding.</title>
        <authorList>
            <person name="Shi X."/>
            <person name="Cao S."/>
            <person name="Wang X."/>
            <person name="Huang S."/>
            <person name="Wang Y."/>
            <person name="Liu Z."/>
            <person name="Liu W."/>
            <person name="Leng X."/>
            <person name="Peng Y."/>
            <person name="Wang N."/>
            <person name="Wang Y."/>
            <person name="Ma Z."/>
            <person name="Xu X."/>
            <person name="Zhang F."/>
            <person name="Xue H."/>
            <person name="Zhong H."/>
            <person name="Wang Y."/>
            <person name="Zhang K."/>
            <person name="Velt A."/>
            <person name="Avia K."/>
            <person name="Holtgrawe D."/>
            <person name="Grimplet J."/>
            <person name="Matus J.T."/>
            <person name="Ware D."/>
            <person name="Wu X."/>
            <person name="Wang H."/>
            <person name="Liu C."/>
            <person name="Fang Y."/>
            <person name="Rustenholz C."/>
            <person name="Cheng Z."/>
            <person name="Xiao H."/>
            <person name="Zhou Y."/>
        </authorList>
    </citation>
    <scope>NUCLEOTIDE SEQUENCE [LARGE SCALE GENOMIC DNA]</scope>
    <source>
        <strain evidence="17">cv. Pinot noir / PN40024</strain>
        <tissue evidence="16">Leaf</tissue>
    </source>
</reference>
<comment type="similarity">
    <text evidence="2">Belongs to the protein kinase superfamily. Ser/Thr protein kinase family.</text>
</comment>
<evidence type="ECO:0000313" key="17">
    <source>
        <dbReference type="Proteomes" id="UP001227230"/>
    </source>
</evidence>
<dbReference type="SUPFAM" id="SSF52047">
    <property type="entry name" value="RNI-like"/>
    <property type="match status" value="1"/>
</dbReference>
<accession>A0ABY9DBV5</accession>
<keyword evidence="4" id="KW-0808">Transferase</keyword>
<dbReference type="Pfam" id="PF08263">
    <property type="entry name" value="LRRNT_2"/>
    <property type="match status" value="1"/>
</dbReference>
<dbReference type="SUPFAM" id="SSF52058">
    <property type="entry name" value="L domain-like"/>
    <property type="match status" value="1"/>
</dbReference>
<dbReference type="SMART" id="SM00220">
    <property type="entry name" value="S_TKc"/>
    <property type="match status" value="1"/>
</dbReference>
<sequence length="1007" mass="111271">MTKLHFSVPIITPPLLGLLLITLPLLVISQNLDAELSILLQVKQQLGNPPSIQSWNSSSSPCDWPEITCTDNTITEISLYGKSITHKIPARICDLKNLMVLDVSNNYIPGEFPDILNCSKLEYLLLLQNNFVGPIPANIDRLSRLRYLDLTANNFSGDIPAVIGQLRELFYLSLVQNEFNGTWPKEIGNLANLQHLAMAYNDKFLPSALPKEFGALKKLTYLWMTDANLVGEIPESFNNLSSLELLDLANNKLNGTIPGGMLMLKNLTYLYLFNNRLSGHIPSLIEALSLKEIDLSDNYMTGPIPAGFGKLQNLTGLNLFWNQLSGEIPANASLIPTLETFKIFSNQLSGVLPPAFGLHSELRLFEVSENKLSGELPQHLCARGALLGVVASNNNLSGEVPKSLGNCTSLLSIQLSNNNLSGEVPKSLGNCTSLRSIQLSNNRFSGEIPSGIWTSSDMVSVMLDGNSFSGTLPSKLARNLSRVDISNNKFSGPIPAGISSLLNLLLFKASNNLFSGEIPVELTSLPSISTLSLDGNQLSGQLPLDIISWKSLFALNLSTNYLSGPIPKAIGSLPSLVFLDLSENQFSGEIPHEFSHFVPNTFNLSSNNLSGEIPPAFEKWEYENNFLNNPNLCANIQILKSCYSKASNSSKLSTNYLVMIISFTLTASLVIVLLIFSMVQKYRRRDQRNNVETWKMTSFHKLNFTESNILSRLAQNSLIGSGGSGKVYRTAINHSGEVVAVKWILTNRKLGQNLEKQFVAEVQILGMIRHANIVKLLCCISSESSNLLVYEYMENQSLDRWLHGKKRAVSSMDSGSDVVLDWPMRLQIAIGAARGLCYMHHDCSPPIIHRDVKSSNILLDSEFNAKIADFGLAKMLAKQVEDPETMSVVAGTFGYIAPEYAYTRKANKKIDVYSFGVVLLELATGREANRGNEHMNLAQWAWQHFGEGKFIVEALDEEIMEECYMEEMSNVFKLGLMCTSKVPSDRPSMREVLLILDRCGPQQGHAT</sequence>
<dbReference type="InterPro" id="IPR050647">
    <property type="entry name" value="Plant_LRR-RLKs"/>
</dbReference>
<evidence type="ECO:0000256" key="13">
    <source>
        <dbReference type="PROSITE-ProRule" id="PRU10141"/>
    </source>
</evidence>
<dbReference type="PROSITE" id="PS00107">
    <property type="entry name" value="PROTEIN_KINASE_ATP"/>
    <property type="match status" value="1"/>
</dbReference>
<evidence type="ECO:0000256" key="12">
    <source>
        <dbReference type="ARBA" id="ARBA00023180"/>
    </source>
</evidence>
<dbReference type="InterPro" id="IPR017441">
    <property type="entry name" value="Protein_kinase_ATP_BS"/>
</dbReference>
<dbReference type="Pfam" id="PF00560">
    <property type="entry name" value="LRR_1"/>
    <property type="match status" value="7"/>
</dbReference>
<dbReference type="InterPro" id="IPR011009">
    <property type="entry name" value="Kinase-like_dom_sf"/>
</dbReference>
<keyword evidence="11 14" id="KW-0472">Membrane</keyword>
<dbReference type="Gene3D" id="1.10.510.10">
    <property type="entry name" value="Transferase(Phosphotransferase) domain 1"/>
    <property type="match status" value="1"/>
</dbReference>
<dbReference type="Gene3D" id="3.80.10.10">
    <property type="entry name" value="Ribonuclease Inhibitor"/>
    <property type="match status" value="3"/>
</dbReference>
<dbReference type="InterPro" id="IPR003591">
    <property type="entry name" value="Leu-rich_rpt_typical-subtyp"/>
</dbReference>
<dbReference type="Pfam" id="PF13855">
    <property type="entry name" value="LRR_8"/>
    <property type="match status" value="1"/>
</dbReference>
<evidence type="ECO:0000256" key="5">
    <source>
        <dbReference type="ARBA" id="ARBA00022692"/>
    </source>
</evidence>
<gene>
    <name evidence="16" type="ORF">VitviT2T_022841</name>
</gene>
<dbReference type="Proteomes" id="UP001227230">
    <property type="component" value="Chromosome 15"/>
</dbReference>
<evidence type="ECO:0000256" key="2">
    <source>
        <dbReference type="ARBA" id="ARBA00008684"/>
    </source>
</evidence>
<dbReference type="PROSITE" id="PS50011">
    <property type="entry name" value="PROTEIN_KINASE_DOM"/>
    <property type="match status" value="1"/>
</dbReference>
<proteinExistence type="inferred from homology"/>
<keyword evidence="9 13" id="KW-0067">ATP-binding</keyword>
<evidence type="ECO:0000259" key="15">
    <source>
        <dbReference type="PROSITE" id="PS50011"/>
    </source>
</evidence>
<dbReference type="PANTHER" id="PTHR48056">
    <property type="entry name" value="LRR RECEPTOR-LIKE SERINE/THREONINE-PROTEIN KINASE-RELATED"/>
    <property type="match status" value="1"/>
</dbReference>
<dbReference type="InterPro" id="IPR013210">
    <property type="entry name" value="LRR_N_plant-typ"/>
</dbReference>
<dbReference type="PANTHER" id="PTHR48056:SF29">
    <property type="entry name" value="RECEPTOR-LIKE PROTEIN KINASE HSL1"/>
    <property type="match status" value="1"/>
</dbReference>
<name>A0ABY9DBV5_VITVI</name>
<keyword evidence="3" id="KW-0433">Leucine-rich repeat</keyword>
<organism evidence="16 17">
    <name type="scientific">Vitis vinifera</name>
    <name type="common">Grape</name>
    <dbReference type="NCBI Taxonomy" id="29760"/>
    <lineage>
        <taxon>Eukaryota</taxon>
        <taxon>Viridiplantae</taxon>
        <taxon>Streptophyta</taxon>
        <taxon>Embryophyta</taxon>
        <taxon>Tracheophyta</taxon>
        <taxon>Spermatophyta</taxon>
        <taxon>Magnoliopsida</taxon>
        <taxon>eudicotyledons</taxon>
        <taxon>Gunneridae</taxon>
        <taxon>Pentapetalae</taxon>
        <taxon>rosids</taxon>
        <taxon>Vitales</taxon>
        <taxon>Vitaceae</taxon>
        <taxon>Viteae</taxon>
        <taxon>Vitis</taxon>
    </lineage>
</organism>
<dbReference type="InterPro" id="IPR000719">
    <property type="entry name" value="Prot_kinase_dom"/>
</dbReference>
<evidence type="ECO:0000256" key="6">
    <source>
        <dbReference type="ARBA" id="ARBA00022737"/>
    </source>
</evidence>
<keyword evidence="6" id="KW-0677">Repeat</keyword>
<dbReference type="PROSITE" id="PS00108">
    <property type="entry name" value="PROTEIN_KINASE_ST"/>
    <property type="match status" value="1"/>
</dbReference>
<dbReference type="InterPro" id="IPR008271">
    <property type="entry name" value="Ser/Thr_kinase_AS"/>
</dbReference>
<keyword evidence="5 14" id="KW-0812">Transmembrane</keyword>
<evidence type="ECO:0000256" key="3">
    <source>
        <dbReference type="ARBA" id="ARBA00022614"/>
    </source>
</evidence>
<evidence type="ECO:0000256" key="14">
    <source>
        <dbReference type="SAM" id="Phobius"/>
    </source>
</evidence>
<protein>
    <recommendedName>
        <fullName evidence="15">Protein kinase domain-containing protein</fullName>
    </recommendedName>
</protein>
<evidence type="ECO:0000256" key="8">
    <source>
        <dbReference type="ARBA" id="ARBA00022777"/>
    </source>
</evidence>